<evidence type="ECO:0000256" key="1">
    <source>
        <dbReference type="SAM" id="Coils"/>
    </source>
</evidence>
<accession>A0A1B6C2M2</accession>
<name>A0A1B6C2M2_9HEMI</name>
<dbReference type="EMBL" id="GEDC01015767">
    <property type="protein sequence ID" value="JAS21531.1"/>
    <property type="molecule type" value="Transcribed_RNA"/>
</dbReference>
<dbReference type="EMBL" id="GEDC01029843">
    <property type="protein sequence ID" value="JAS07455.1"/>
    <property type="molecule type" value="Transcribed_RNA"/>
</dbReference>
<sequence>MNEGNLYPELAGKLAYLECRYSQLKQSVQSNLSYQHELDCQLENEKKETKRLIDTKEDLASQAKILEEYIEKLYQSVKDAENQHSDLLKQLTYEKEKNARWKAEQDENVDKYTRKLKSHIEEYNSFPLAKERNSLIAQVKAVHIECEVVKKKISEAKENANQIQKIKERREQIEIIKMAESYIKYRDELKRKEEIQSQISKLTDEINQVKEEKEAFLKKIGKPRKANEKSDRTGDFGASNKEFGQPSQTKLSSMLNFIKLKIAEFPETPNLKFSNFTYPFKKNRNLELDIINKNVTANNFSTLSIKSKIINSNKQHANIPISTQKIERCGEHSIVKDAESNNSGIIDTKINNRLINNVVEITKNEQPLTQDMFPNDDDSNIQPGKEECNKTILNELNQNLSNQEKNIVFEIDINQRNNPDLNKTIKSFLTQNLLKRHHEDDDNSNIRPKDMKTKHSNNIPQLTNTMKLDKTIQYGDIKISTGDKHLESIQNTQTYINQNVQVMKDSEVILENKEGGDYTTIQQSPPDLVPVSTQGSNICSPENLTPSDLDDVCKAKYMHYLQESLQYQIEPLTSTDSNQSTQQLEVGEKSHYFVNHETLGKEHIPEKNQESALPPPNLSFIMSPPYNINQSNRSFMFSPPKKNHDSALQPSNLFITSPPFNINQSSRPSILTPPVTAPHRNVGDSIKVGEFSLMGGASTSNEEKPKEPGCFSFSDNSLNSSSIFHLF</sequence>
<feature type="compositionally biased region" description="Basic and acidic residues" evidence="2">
    <location>
        <begin position="225"/>
        <end position="234"/>
    </location>
</feature>
<evidence type="ECO:0000313" key="4">
    <source>
        <dbReference type="EMBL" id="JAS21531.1"/>
    </source>
</evidence>
<feature type="region of interest" description="Disordered" evidence="2">
    <location>
        <begin position="438"/>
        <end position="458"/>
    </location>
</feature>
<gene>
    <name evidence="3" type="ORF">g.19236</name>
    <name evidence="4" type="ORF">g.19237</name>
</gene>
<feature type="region of interest" description="Disordered" evidence="2">
    <location>
        <begin position="221"/>
        <end position="245"/>
    </location>
</feature>
<protein>
    <submittedName>
        <fullName evidence="3">Uncharacterized protein</fullName>
    </submittedName>
</protein>
<proteinExistence type="predicted"/>
<reference evidence="3" key="1">
    <citation type="submission" date="2015-12" db="EMBL/GenBank/DDBJ databases">
        <title>De novo transcriptome assembly of four potential Pierce s Disease insect vectors from Arizona vineyards.</title>
        <authorList>
            <person name="Tassone E.E."/>
        </authorList>
    </citation>
    <scope>NUCLEOTIDE SEQUENCE</scope>
</reference>
<feature type="coiled-coil region" evidence="1">
    <location>
        <begin position="42"/>
        <end position="122"/>
    </location>
</feature>
<organism evidence="3">
    <name type="scientific">Clastoptera arizonana</name>
    <name type="common">Arizona spittle bug</name>
    <dbReference type="NCBI Taxonomy" id="38151"/>
    <lineage>
        <taxon>Eukaryota</taxon>
        <taxon>Metazoa</taxon>
        <taxon>Ecdysozoa</taxon>
        <taxon>Arthropoda</taxon>
        <taxon>Hexapoda</taxon>
        <taxon>Insecta</taxon>
        <taxon>Pterygota</taxon>
        <taxon>Neoptera</taxon>
        <taxon>Paraneoptera</taxon>
        <taxon>Hemiptera</taxon>
        <taxon>Auchenorrhyncha</taxon>
        <taxon>Cercopoidea</taxon>
        <taxon>Clastopteridae</taxon>
        <taxon>Clastoptera</taxon>
    </lineage>
</organism>
<feature type="coiled-coil region" evidence="1">
    <location>
        <begin position="146"/>
        <end position="219"/>
    </location>
</feature>
<evidence type="ECO:0000313" key="3">
    <source>
        <dbReference type="EMBL" id="JAS07455.1"/>
    </source>
</evidence>
<keyword evidence="1" id="KW-0175">Coiled coil</keyword>
<evidence type="ECO:0000256" key="2">
    <source>
        <dbReference type="SAM" id="MobiDB-lite"/>
    </source>
</evidence>
<dbReference type="AlphaFoldDB" id="A0A1B6C2M2"/>